<feature type="transmembrane region" description="Helical" evidence="13">
    <location>
        <begin position="136"/>
        <end position="164"/>
    </location>
</feature>
<reference evidence="16 17" key="1">
    <citation type="journal article" date="2020" name="Front. Microbiol.">
        <title>Single-cell genomics of novel Actinobacteria with the Wood-Ljungdahl pathway discovered in a serpentinizing system.</title>
        <authorList>
            <person name="Merino N."/>
            <person name="Kawai M."/>
            <person name="Boyd E.S."/>
            <person name="Colman D.R."/>
            <person name="McGlynn S.E."/>
            <person name="Nealson K.H."/>
            <person name="Kurokawa K."/>
            <person name="Hongoh Y."/>
        </authorList>
    </citation>
    <scope>NUCLEOTIDE SEQUENCE [LARGE SCALE GENOMIC DNA]</scope>
    <source>
        <strain evidence="14 16">S09_30</strain>
        <strain evidence="15 17">S34</strain>
    </source>
</reference>
<comment type="pathway">
    <text evidence="2 13">Cofactor biosynthesis; adenosylcobalamin biosynthesis.</text>
</comment>
<dbReference type="UniPathway" id="UPA00148"/>
<dbReference type="EMBL" id="BLRW01000010">
    <property type="protein sequence ID" value="GFP22692.1"/>
    <property type="molecule type" value="Genomic_DNA"/>
</dbReference>
<evidence type="ECO:0000313" key="16">
    <source>
        <dbReference type="Proteomes" id="UP000585609"/>
    </source>
</evidence>
<evidence type="ECO:0000256" key="5">
    <source>
        <dbReference type="ARBA" id="ARBA00022475"/>
    </source>
</evidence>
<gene>
    <name evidence="13" type="primary">cbiM</name>
    <name evidence="14" type="ORF">HKBW3S09_00160</name>
    <name evidence="15" type="ORF">HKBW3S34_01748</name>
</gene>
<dbReference type="InterPro" id="IPR018024">
    <property type="entry name" value="CbiM"/>
</dbReference>
<evidence type="ECO:0000256" key="1">
    <source>
        <dbReference type="ARBA" id="ARBA00004429"/>
    </source>
</evidence>
<evidence type="ECO:0000256" key="13">
    <source>
        <dbReference type="HAMAP-Rule" id="MF_01462"/>
    </source>
</evidence>
<evidence type="ECO:0000256" key="9">
    <source>
        <dbReference type="ARBA" id="ARBA00023065"/>
    </source>
</evidence>
<feature type="transmembrane region" description="Helical" evidence="13">
    <location>
        <begin position="171"/>
        <end position="190"/>
    </location>
</feature>
<evidence type="ECO:0000313" key="15">
    <source>
        <dbReference type="EMBL" id="GFP30828.1"/>
    </source>
</evidence>
<dbReference type="FunFam" id="1.10.1760.20:FF:000001">
    <property type="entry name" value="Cobalt transport protein CbiM"/>
    <property type="match status" value="1"/>
</dbReference>
<dbReference type="PANTHER" id="PTHR43627">
    <property type="match status" value="1"/>
</dbReference>
<comment type="function">
    <text evidence="13">Part of the energy-coupling factor (ECF) transporter complex CbiMNOQ involved in cobalt import.</text>
</comment>
<evidence type="ECO:0000313" key="17">
    <source>
        <dbReference type="Proteomes" id="UP000588083"/>
    </source>
</evidence>
<evidence type="ECO:0000256" key="4">
    <source>
        <dbReference type="ARBA" id="ARBA00022448"/>
    </source>
</evidence>
<sequence length="293" mass="30909">MYVNRSKMALLQKAQKPMLSAFFEGELSNKLAKKLGFALPPKTLLIFGVSFLLIWGNPSRAYAMHIMEGFLPLGWSVFWAIVTLPFIIMGLLSIGKTLKSHPETKMLLGLAGAFSFVLSALKIPSVTGSSSHPTGVGLGAVLFGPTAMSVLGCIVLIFQAILLAHGGLSTLGANTFSMAVVGPFVAYGVYKICQKPGAPFGLGVFLAAALGNLLTYVTTSLQLALAFPAEVGGFMASFVKFMGVFAVTQIPLAISEGLLTVVIFNLLVAYSKPELQALSLISSQNISSKGVKI</sequence>
<keyword evidence="7 13" id="KW-0812">Transmembrane</keyword>
<evidence type="ECO:0000256" key="7">
    <source>
        <dbReference type="ARBA" id="ARBA00022692"/>
    </source>
</evidence>
<keyword evidence="5 13" id="KW-1003">Cell membrane</keyword>
<dbReference type="EMBL" id="BLRZ01000108">
    <property type="protein sequence ID" value="GFP30828.1"/>
    <property type="molecule type" value="Genomic_DNA"/>
</dbReference>
<keyword evidence="4 13" id="KW-0813">Transport</keyword>
<dbReference type="HAMAP" id="MF_01462">
    <property type="entry name" value="CbiM"/>
    <property type="match status" value="1"/>
</dbReference>
<feature type="transmembrane region" description="Helical" evidence="13">
    <location>
        <begin position="252"/>
        <end position="270"/>
    </location>
</feature>
<dbReference type="Pfam" id="PF01891">
    <property type="entry name" value="CbiM"/>
    <property type="match status" value="1"/>
</dbReference>
<proteinExistence type="inferred from homology"/>
<feature type="transmembrane region" description="Helical" evidence="13">
    <location>
        <begin position="73"/>
        <end position="94"/>
    </location>
</feature>
<evidence type="ECO:0000256" key="8">
    <source>
        <dbReference type="ARBA" id="ARBA00022989"/>
    </source>
</evidence>
<comment type="caution">
    <text evidence="15">The sequence shown here is derived from an EMBL/GenBank/DDBJ whole genome shotgun (WGS) entry which is preliminary data.</text>
</comment>
<evidence type="ECO:0000256" key="10">
    <source>
        <dbReference type="ARBA" id="ARBA00023136"/>
    </source>
</evidence>
<dbReference type="Gene3D" id="1.10.1760.20">
    <property type="match status" value="1"/>
</dbReference>
<keyword evidence="17" id="KW-1185">Reference proteome</keyword>
<dbReference type="NCBIfam" id="NF006184">
    <property type="entry name" value="PRK08319.1"/>
    <property type="match status" value="1"/>
</dbReference>
<organism evidence="15 17">
    <name type="scientific">Candidatus Hakubella thermalkaliphila</name>
    <dbReference type="NCBI Taxonomy" id="2754717"/>
    <lineage>
        <taxon>Bacteria</taxon>
        <taxon>Bacillati</taxon>
        <taxon>Actinomycetota</taxon>
        <taxon>Actinomycetota incertae sedis</taxon>
        <taxon>Candidatus Hakubellales</taxon>
        <taxon>Candidatus Hakubellaceae</taxon>
        <taxon>Candidatus Hakubella</taxon>
    </lineage>
</organism>
<accession>A0A6V8PF02</accession>
<protein>
    <recommendedName>
        <fullName evidence="13">Cobalt transport protein CbiM</fullName>
    </recommendedName>
    <alternativeName>
        <fullName evidence="13">Energy-coupling factor transporter probable substrate-capture protein CbiM</fullName>
        <shortName evidence="13">ECF transporter S component CbiM</shortName>
    </alternativeName>
</protein>
<evidence type="ECO:0000256" key="11">
    <source>
        <dbReference type="ARBA" id="ARBA00023285"/>
    </source>
</evidence>
<comment type="subunit">
    <text evidence="13">Forms an energy-coupling factor (ECF) transporter complex composed of an ATP-binding protein (A component, CbiO), a transmembrane protein (T component, CbiQ) and 2 possible substrate-capture proteins (S components, CbiM and CbiN) of unknown stoichimetry.</text>
</comment>
<dbReference type="GO" id="GO:0015087">
    <property type="term" value="F:cobalt ion transmembrane transporter activity"/>
    <property type="evidence" value="ECO:0007669"/>
    <property type="project" value="UniProtKB-UniRule"/>
</dbReference>
<evidence type="ECO:0000256" key="6">
    <source>
        <dbReference type="ARBA" id="ARBA00022573"/>
    </source>
</evidence>
<dbReference type="Proteomes" id="UP000588083">
    <property type="component" value="Unassembled WGS sequence"/>
</dbReference>
<keyword evidence="8 13" id="KW-1133">Transmembrane helix</keyword>
<evidence type="ECO:0000256" key="2">
    <source>
        <dbReference type="ARBA" id="ARBA00004953"/>
    </source>
</evidence>
<keyword evidence="9 13" id="KW-0406">Ion transport</keyword>
<keyword evidence="6 13" id="KW-0169">Cobalamin biosynthesis</keyword>
<dbReference type="Proteomes" id="UP000585609">
    <property type="component" value="Unassembled WGS sequence"/>
</dbReference>
<dbReference type="GO" id="GO:0009236">
    <property type="term" value="P:cobalamin biosynthetic process"/>
    <property type="evidence" value="ECO:0007669"/>
    <property type="project" value="UniProtKB-UniRule"/>
</dbReference>
<evidence type="ECO:0000313" key="14">
    <source>
        <dbReference type="EMBL" id="GFP22692.1"/>
    </source>
</evidence>
<keyword evidence="11 13" id="KW-0170">Cobalt</keyword>
<dbReference type="InterPro" id="IPR002751">
    <property type="entry name" value="CbiM/NikMN"/>
</dbReference>
<comment type="subcellular location">
    <subcellularLocation>
        <location evidence="1">Cell inner membrane</location>
        <topology evidence="1">Multi-pass membrane protein</topology>
    </subcellularLocation>
    <subcellularLocation>
        <location evidence="13">Cell membrane</location>
        <topology evidence="13">Multi-pass membrane protein</topology>
    </subcellularLocation>
</comment>
<dbReference type="AlphaFoldDB" id="A0A6V8PF02"/>
<feature type="transmembrane region" description="Helical" evidence="13">
    <location>
        <begin position="106"/>
        <end position="124"/>
    </location>
</feature>
<dbReference type="GO" id="GO:0043190">
    <property type="term" value="C:ATP-binding cassette (ABC) transporter complex"/>
    <property type="evidence" value="ECO:0007669"/>
    <property type="project" value="InterPro"/>
</dbReference>
<dbReference type="NCBIfam" id="TIGR00123">
    <property type="entry name" value="cbiM"/>
    <property type="match status" value="1"/>
</dbReference>
<keyword evidence="10 13" id="KW-0472">Membrane</keyword>
<keyword evidence="3 13" id="KW-0171">Cobalt transport</keyword>
<dbReference type="PANTHER" id="PTHR43627:SF1">
    <property type="entry name" value="COBALT TRANSPORT PROTEIN CBIM"/>
    <property type="match status" value="1"/>
</dbReference>
<evidence type="ECO:0000256" key="12">
    <source>
        <dbReference type="ARBA" id="ARBA00060918"/>
    </source>
</evidence>
<name>A0A6V8PF02_9ACTN</name>
<comment type="similarity">
    <text evidence="12 13">Belongs to the CbiM family.</text>
</comment>
<feature type="transmembrane region" description="Helical" evidence="13">
    <location>
        <begin position="196"/>
        <end position="216"/>
    </location>
</feature>
<evidence type="ECO:0000256" key="3">
    <source>
        <dbReference type="ARBA" id="ARBA00022426"/>
    </source>
</evidence>